<dbReference type="EMBL" id="JAFITO010000001">
    <property type="protein sequence ID" value="MBN4067932.1"/>
    <property type="molecule type" value="Genomic_DNA"/>
</dbReference>
<evidence type="ECO:0008006" key="4">
    <source>
        <dbReference type="Google" id="ProtNLM"/>
    </source>
</evidence>
<protein>
    <recommendedName>
        <fullName evidence="4">Phosphohydrolase</fullName>
    </recommendedName>
</protein>
<proteinExistence type="predicted"/>
<accession>A0ABS3ATK6</accession>
<feature type="region of interest" description="Disordered" evidence="1">
    <location>
        <begin position="190"/>
        <end position="209"/>
    </location>
</feature>
<organism evidence="2 3">
    <name type="scientific">Desulfotalea psychrophila</name>
    <dbReference type="NCBI Taxonomy" id="84980"/>
    <lineage>
        <taxon>Bacteria</taxon>
        <taxon>Pseudomonadati</taxon>
        <taxon>Thermodesulfobacteriota</taxon>
        <taxon>Desulfobulbia</taxon>
        <taxon>Desulfobulbales</taxon>
        <taxon>Desulfocapsaceae</taxon>
        <taxon>Desulfotalea</taxon>
    </lineage>
</organism>
<evidence type="ECO:0000313" key="2">
    <source>
        <dbReference type="EMBL" id="MBN4067932.1"/>
    </source>
</evidence>
<name>A0ABS3ATK6_9BACT</name>
<sequence length="209" mass="23364">MQCPGQDNRYWDGEAVFEVSCPHCGNVLEFFKDDSQRSCKKCGNRVLNPRIDFGCAAYCSHAEQCLGSMPAELLAEQKNLFKDKLSIAVRKQLIGKEELYKKASDRTEIAEQLCKDEQRGDMAAVLAATLLLDVDEPETLLEELKADNKMKEAVTQILTHQKTDSDTEQASSDIFHDACLLADIKSDPNAKTSPSFKTKNGQKIFTTQH</sequence>
<evidence type="ECO:0000256" key="1">
    <source>
        <dbReference type="SAM" id="MobiDB-lite"/>
    </source>
</evidence>
<dbReference type="Proteomes" id="UP000717534">
    <property type="component" value="Unassembled WGS sequence"/>
</dbReference>
<comment type="caution">
    <text evidence="2">The sequence shown here is derived from an EMBL/GenBank/DDBJ whole genome shotgun (WGS) entry which is preliminary data.</text>
</comment>
<keyword evidence="3" id="KW-1185">Reference proteome</keyword>
<gene>
    <name evidence="2" type="ORF">JYU06_00190</name>
</gene>
<reference evidence="2 3" key="1">
    <citation type="submission" date="2021-02" db="EMBL/GenBank/DDBJ databases">
        <title>Activity-based single-cell genomes from oceanic crustal fluid captures similar information to metagenomic and metatranscriptomic surveys with orders of magnitude less sampling.</title>
        <authorList>
            <person name="D'Angelo T.S."/>
            <person name="Orcutt B.N."/>
        </authorList>
    </citation>
    <scope>NUCLEOTIDE SEQUENCE [LARGE SCALE GENOMIC DNA]</scope>
    <source>
        <strain evidence="2">AH-315-G02</strain>
    </source>
</reference>
<evidence type="ECO:0000313" key="3">
    <source>
        <dbReference type="Proteomes" id="UP000717534"/>
    </source>
</evidence>